<dbReference type="Pfam" id="PF12704">
    <property type="entry name" value="MacB_PCD"/>
    <property type="match status" value="2"/>
</dbReference>
<feature type="transmembrane region" description="Helical" evidence="6">
    <location>
        <begin position="776"/>
        <end position="796"/>
    </location>
</feature>
<dbReference type="PANTHER" id="PTHR30572">
    <property type="entry name" value="MEMBRANE COMPONENT OF TRANSPORTER-RELATED"/>
    <property type="match status" value="1"/>
</dbReference>
<evidence type="ECO:0000256" key="6">
    <source>
        <dbReference type="SAM" id="Phobius"/>
    </source>
</evidence>
<evidence type="ECO:0000313" key="9">
    <source>
        <dbReference type="EMBL" id="GGN07262.1"/>
    </source>
</evidence>
<keyword evidence="3 6" id="KW-0812">Transmembrane</keyword>
<feature type="transmembrane region" description="Helical" evidence="6">
    <location>
        <begin position="21"/>
        <end position="43"/>
    </location>
</feature>
<keyword evidence="4 6" id="KW-1133">Transmembrane helix</keyword>
<protein>
    <submittedName>
        <fullName evidence="9">ABC transporter permease</fullName>
    </submittedName>
</protein>
<keyword evidence="2" id="KW-1003">Cell membrane</keyword>
<feature type="transmembrane region" description="Helical" evidence="6">
    <location>
        <begin position="348"/>
        <end position="369"/>
    </location>
</feature>
<evidence type="ECO:0000259" key="7">
    <source>
        <dbReference type="Pfam" id="PF02687"/>
    </source>
</evidence>
<evidence type="ECO:0000256" key="2">
    <source>
        <dbReference type="ARBA" id="ARBA00022475"/>
    </source>
</evidence>
<sequence>MLKSYLKIALRSLHKNRLFSIINVAGLALGIAAFMLIFEYVAFEKSVNVFHTNLPSLYRMLEDRPSGDMYVQMAPAVGPLVKKEFSEVKAYCRVADGAANGIVTIGSRGKNSPAGTFREERMAYADGSFFSLFTFPLLSGNAASAIAAPNTVALAASTAKKYFGPENAVGKTLTVNNQFGKTLYTVTAVFADMPKNSDLEFDIILSLQTLANPANLNGNGWARLDGFDGAYVTTFLQLAGHSSGKLLESKINTLKQKLDAQDKSKYLLQPMSTMHLGTSTDDPYVTAGSLSFVYLLSGIAVLILVIAWFNYINLSTAASLKRAREVGVRKVVGAGKFQLIGQFLGESFLLNIIGFAVAIVLVLCIQKTYNDFTQKDLSLSSLFAQPSWMLALALLILGAFLSGSYVAFSVTSLPPVQILKGMSGLKLNAGKENWLRKVLVVAQFSVSVILIVATLVLYKQLQFMQNKDLGFKAEQRLVINGPDLGDPKLLENSSAMLDHQIDALPYVKAFSHTGIVPGNYYSFNASGIVKQGEKADRDKKGYAMGIIDDRYLTVFDIPLAAGRNFTVREAELAWEKSGKLMVNEAAARQLGFSSPQKAVGALVSWGQPFEIVGVVKDYNHQGLQKAIDPIIFMPRRSGGRLVLEVAAANMPKQLRELEALYKAAYPGNPFEYFFADQKYNEQYNTERQYSQVFGIASLLAIFIACLGLFGLASFMTEQRTKEIGVRKVLGASISGILALVSRDFLRLVIISILIACPIAGYLMKNWLADFAYQTELSWWMFASAGGLVILIALLTVGSQSLKAALMNPVKSLRTE</sequence>
<name>A0ABQ2ICT5_9BACT</name>
<feature type="domain" description="ABC3 transporter permease C-terminal" evidence="7">
    <location>
        <begin position="299"/>
        <end position="409"/>
    </location>
</feature>
<evidence type="ECO:0000256" key="4">
    <source>
        <dbReference type="ARBA" id="ARBA00022989"/>
    </source>
</evidence>
<feature type="domain" description="ABC3 transporter permease C-terminal" evidence="7">
    <location>
        <begin position="695"/>
        <end position="808"/>
    </location>
</feature>
<feature type="transmembrane region" description="Helical" evidence="6">
    <location>
        <begin position="744"/>
        <end position="764"/>
    </location>
</feature>
<feature type="transmembrane region" description="Helical" evidence="6">
    <location>
        <begin position="692"/>
        <end position="714"/>
    </location>
</feature>
<evidence type="ECO:0000313" key="10">
    <source>
        <dbReference type="Proteomes" id="UP000632339"/>
    </source>
</evidence>
<keyword evidence="5 6" id="KW-0472">Membrane</keyword>
<dbReference type="EMBL" id="BMLI01000002">
    <property type="protein sequence ID" value="GGN07262.1"/>
    <property type="molecule type" value="Genomic_DNA"/>
</dbReference>
<gene>
    <name evidence="9" type="ORF">GCM10010967_48450</name>
</gene>
<accession>A0ABQ2ICT5</accession>
<dbReference type="Proteomes" id="UP000632339">
    <property type="component" value="Unassembled WGS sequence"/>
</dbReference>
<comment type="caution">
    <text evidence="9">The sequence shown here is derived from an EMBL/GenBank/DDBJ whole genome shotgun (WGS) entry which is preliminary data.</text>
</comment>
<reference evidence="10" key="1">
    <citation type="journal article" date="2019" name="Int. J. Syst. Evol. Microbiol.">
        <title>The Global Catalogue of Microorganisms (GCM) 10K type strain sequencing project: providing services to taxonomists for standard genome sequencing and annotation.</title>
        <authorList>
            <consortium name="The Broad Institute Genomics Platform"/>
            <consortium name="The Broad Institute Genome Sequencing Center for Infectious Disease"/>
            <person name="Wu L."/>
            <person name="Ma J."/>
        </authorList>
    </citation>
    <scope>NUCLEOTIDE SEQUENCE [LARGE SCALE GENOMIC DNA]</scope>
    <source>
        <strain evidence="10">CGMCC 1.6375</strain>
    </source>
</reference>
<feature type="domain" description="MacB-like periplasmic core" evidence="8">
    <location>
        <begin position="448"/>
        <end position="641"/>
    </location>
</feature>
<evidence type="ECO:0000259" key="8">
    <source>
        <dbReference type="Pfam" id="PF12704"/>
    </source>
</evidence>
<feature type="transmembrane region" description="Helical" evidence="6">
    <location>
        <begin position="292"/>
        <end position="312"/>
    </location>
</feature>
<feature type="domain" description="MacB-like periplasmic core" evidence="8">
    <location>
        <begin position="20"/>
        <end position="213"/>
    </location>
</feature>
<keyword evidence="10" id="KW-1185">Reference proteome</keyword>
<evidence type="ECO:0000256" key="3">
    <source>
        <dbReference type="ARBA" id="ARBA00022692"/>
    </source>
</evidence>
<proteinExistence type="predicted"/>
<dbReference type="InterPro" id="IPR025857">
    <property type="entry name" value="MacB_PCD"/>
</dbReference>
<evidence type="ECO:0000256" key="1">
    <source>
        <dbReference type="ARBA" id="ARBA00004651"/>
    </source>
</evidence>
<evidence type="ECO:0000256" key="5">
    <source>
        <dbReference type="ARBA" id="ARBA00023136"/>
    </source>
</evidence>
<dbReference type="InterPro" id="IPR003838">
    <property type="entry name" value="ABC3_permease_C"/>
</dbReference>
<dbReference type="RefSeq" id="WP_019945841.1">
    <property type="nucleotide sequence ID" value="NZ_BMLI01000002.1"/>
</dbReference>
<feature type="transmembrane region" description="Helical" evidence="6">
    <location>
        <begin position="434"/>
        <end position="458"/>
    </location>
</feature>
<feature type="transmembrane region" description="Helical" evidence="6">
    <location>
        <begin position="389"/>
        <end position="413"/>
    </location>
</feature>
<dbReference type="PANTHER" id="PTHR30572:SF18">
    <property type="entry name" value="ABC-TYPE MACROLIDE FAMILY EXPORT SYSTEM PERMEASE COMPONENT 2"/>
    <property type="match status" value="1"/>
</dbReference>
<comment type="subcellular location">
    <subcellularLocation>
        <location evidence="1">Cell membrane</location>
        <topology evidence="1">Multi-pass membrane protein</topology>
    </subcellularLocation>
</comment>
<organism evidence="9 10">
    <name type="scientific">Dyadobacter beijingensis</name>
    <dbReference type="NCBI Taxonomy" id="365489"/>
    <lineage>
        <taxon>Bacteria</taxon>
        <taxon>Pseudomonadati</taxon>
        <taxon>Bacteroidota</taxon>
        <taxon>Cytophagia</taxon>
        <taxon>Cytophagales</taxon>
        <taxon>Spirosomataceae</taxon>
        <taxon>Dyadobacter</taxon>
    </lineage>
</organism>
<dbReference type="Pfam" id="PF02687">
    <property type="entry name" value="FtsX"/>
    <property type="match status" value="2"/>
</dbReference>
<dbReference type="InterPro" id="IPR050250">
    <property type="entry name" value="Macrolide_Exporter_MacB"/>
</dbReference>